<evidence type="ECO:0000313" key="2">
    <source>
        <dbReference type="EMBL" id="KAF4130208.1"/>
    </source>
</evidence>
<feature type="chain" id="PRO_5035767384" evidence="1">
    <location>
        <begin position="28"/>
        <end position="66"/>
    </location>
</feature>
<comment type="caution">
    <text evidence="2">The sequence shown here is derived from an EMBL/GenBank/DDBJ whole genome shotgun (WGS) entry which is preliminary data.</text>
</comment>
<dbReference type="Proteomes" id="UP000704712">
    <property type="component" value="Unassembled WGS sequence"/>
</dbReference>
<sequence>MTVSSATLLVALGVSYFLFAAAPAAMSEDNPQACKWDIKMCADGTWVYRSAEINCEFDECSAGYQL</sequence>
<dbReference type="EMBL" id="JAACNO010002868">
    <property type="protein sequence ID" value="KAF4130208.1"/>
    <property type="molecule type" value="Genomic_DNA"/>
</dbReference>
<dbReference type="AlphaFoldDB" id="A0A8S9TWD5"/>
<reference evidence="2" key="1">
    <citation type="submission" date="2020-03" db="EMBL/GenBank/DDBJ databases">
        <title>Hybrid Assembly of Korean Phytophthora infestans isolates.</title>
        <authorList>
            <person name="Prokchorchik M."/>
            <person name="Lee Y."/>
            <person name="Seo J."/>
            <person name="Cho J.-H."/>
            <person name="Park Y.-E."/>
            <person name="Jang D.-C."/>
            <person name="Im J.-S."/>
            <person name="Choi J.-G."/>
            <person name="Park H.-J."/>
            <person name="Lee G.-B."/>
            <person name="Lee Y.-G."/>
            <person name="Hong S.-Y."/>
            <person name="Cho K."/>
            <person name="Sohn K.H."/>
        </authorList>
    </citation>
    <scope>NUCLEOTIDE SEQUENCE</scope>
    <source>
        <strain evidence="2">KR_2_A2</strain>
    </source>
</reference>
<evidence type="ECO:0000313" key="3">
    <source>
        <dbReference type="Proteomes" id="UP000704712"/>
    </source>
</evidence>
<proteinExistence type="predicted"/>
<organism evidence="2 3">
    <name type="scientific">Phytophthora infestans</name>
    <name type="common">Potato late blight agent</name>
    <name type="synonym">Botrytis infestans</name>
    <dbReference type="NCBI Taxonomy" id="4787"/>
    <lineage>
        <taxon>Eukaryota</taxon>
        <taxon>Sar</taxon>
        <taxon>Stramenopiles</taxon>
        <taxon>Oomycota</taxon>
        <taxon>Peronosporomycetes</taxon>
        <taxon>Peronosporales</taxon>
        <taxon>Peronosporaceae</taxon>
        <taxon>Phytophthora</taxon>
    </lineage>
</organism>
<keyword evidence="1" id="KW-0732">Signal</keyword>
<accession>A0A8S9TWD5</accession>
<name>A0A8S9TWD5_PHYIN</name>
<gene>
    <name evidence="2" type="ORF">GN958_ATG20623</name>
</gene>
<feature type="signal peptide" evidence="1">
    <location>
        <begin position="1"/>
        <end position="27"/>
    </location>
</feature>
<protein>
    <submittedName>
        <fullName evidence="2">Uncharacterized protein</fullName>
    </submittedName>
</protein>
<evidence type="ECO:0000256" key="1">
    <source>
        <dbReference type="SAM" id="SignalP"/>
    </source>
</evidence>